<feature type="region of interest" description="Disordered" evidence="1">
    <location>
        <begin position="14"/>
        <end position="117"/>
    </location>
</feature>
<dbReference type="Proteomes" id="UP000266272">
    <property type="component" value="Unassembled WGS sequence"/>
</dbReference>
<protein>
    <submittedName>
        <fullName evidence="2">Bzip transcription factor fcr3</fullName>
    </submittedName>
</protein>
<name>A0A395N7X4_TRIAR</name>
<feature type="compositionally biased region" description="Polar residues" evidence="1">
    <location>
        <begin position="47"/>
        <end position="60"/>
    </location>
</feature>
<sequence length="117" mass="12454">DNFTDHFSAFDYTQTFGGHHQQHHHHQSAFNPSPPTPPNPAFGQHPSAVQQHQEQQLSGHSPSTNGSVNGSSSSMRGDGISGAKGEANIDDSGRGGSEDDDILTPAQSRRKAQNRAA</sequence>
<gene>
    <name evidence="2" type="ORF">TARUN_10365</name>
</gene>
<comment type="caution">
    <text evidence="2">The sequence shown here is derived from an EMBL/GenBank/DDBJ whole genome shotgun (WGS) entry which is preliminary data.</text>
</comment>
<evidence type="ECO:0000313" key="2">
    <source>
        <dbReference type="EMBL" id="RFU71897.1"/>
    </source>
</evidence>
<keyword evidence="3" id="KW-1185">Reference proteome</keyword>
<accession>A0A395N7X4</accession>
<feature type="compositionally biased region" description="Basic residues" evidence="1">
    <location>
        <begin position="108"/>
        <end position="117"/>
    </location>
</feature>
<dbReference type="EMBL" id="PXOA01001117">
    <property type="protein sequence ID" value="RFU71897.1"/>
    <property type="molecule type" value="Genomic_DNA"/>
</dbReference>
<evidence type="ECO:0000313" key="3">
    <source>
        <dbReference type="Proteomes" id="UP000266272"/>
    </source>
</evidence>
<reference evidence="2 3" key="1">
    <citation type="journal article" date="2018" name="PLoS Pathog.">
        <title>Evolution of structural diversity of trichothecenes, a family of toxins produced by plant pathogenic and entomopathogenic fungi.</title>
        <authorList>
            <person name="Proctor R.H."/>
            <person name="McCormick S.P."/>
            <person name="Kim H.S."/>
            <person name="Cardoza R.E."/>
            <person name="Stanley A.M."/>
            <person name="Lindo L."/>
            <person name="Kelly A."/>
            <person name="Brown D.W."/>
            <person name="Lee T."/>
            <person name="Vaughan M.M."/>
            <person name="Alexander N.J."/>
            <person name="Busman M."/>
            <person name="Gutierrez S."/>
        </authorList>
    </citation>
    <scope>NUCLEOTIDE SEQUENCE [LARGE SCALE GENOMIC DNA]</scope>
    <source>
        <strain evidence="2 3">IBT 40837</strain>
    </source>
</reference>
<organism evidence="2 3">
    <name type="scientific">Trichoderma arundinaceum</name>
    <dbReference type="NCBI Taxonomy" id="490622"/>
    <lineage>
        <taxon>Eukaryota</taxon>
        <taxon>Fungi</taxon>
        <taxon>Dikarya</taxon>
        <taxon>Ascomycota</taxon>
        <taxon>Pezizomycotina</taxon>
        <taxon>Sordariomycetes</taxon>
        <taxon>Hypocreomycetidae</taxon>
        <taxon>Hypocreales</taxon>
        <taxon>Hypocreaceae</taxon>
        <taxon>Trichoderma</taxon>
    </lineage>
</organism>
<dbReference type="STRING" id="490622.A0A395N7X4"/>
<dbReference type="AlphaFoldDB" id="A0A395N7X4"/>
<feature type="non-terminal residue" evidence="2">
    <location>
        <position position="1"/>
    </location>
</feature>
<proteinExistence type="predicted"/>
<evidence type="ECO:0000256" key="1">
    <source>
        <dbReference type="SAM" id="MobiDB-lite"/>
    </source>
</evidence>
<feature type="compositionally biased region" description="Low complexity" evidence="1">
    <location>
        <begin position="61"/>
        <end position="74"/>
    </location>
</feature>